<evidence type="ECO:0000256" key="11">
    <source>
        <dbReference type="ARBA" id="ARBA00042831"/>
    </source>
</evidence>
<sequence>MGKVVCVTGASGFIASWLVKLLLHRTENGKGGDPSKVAHLKALEGAKERLELFEANLLEEGSFDAAVDGCDGVFHTASPVLIDNFNDPQMELIEPAVRGTLNVLSSCLKSKASIERVVLTSSMGSVMYNRDITELFTTGNSSTTTTTVIDETWFSDPSFCEETQQWYLFSKTLAEEAAFNFAKENGMDLLCINPGFVIGPLLQPTLNLTSQSFLNFIREGKSNGMPGGIFMYVDVRDVASAHLLAFENPSAGGRYCVVANVLYCSLNFLHDLYPTLNLPKSSEENEAASTPLFQVSNKKAKSLGINFISVEQSVKDTIQSFKERNLVTSTIC</sequence>
<evidence type="ECO:0000256" key="3">
    <source>
        <dbReference type="ARBA" id="ARBA00023002"/>
    </source>
</evidence>
<evidence type="ECO:0000256" key="5">
    <source>
        <dbReference type="ARBA" id="ARBA00023445"/>
    </source>
</evidence>
<accession>A0A022RSG8</accession>
<dbReference type="STRING" id="4155.A0A022RSG8"/>
<evidence type="ECO:0000259" key="14">
    <source>
        <dbReference type="Pfam" id="PF01370"/>
    </source>
</evidence>
<keyword evidence="2" id="KW-0521">NADP</keyword>
<evidence type="ECO:0000256" key="13">
    <source>
        <dbReference type="ARBA" id="ARBA00049132"/>
    </source>
</evidence>
<dbReference type="FunFam" id="3.40.50.720:FF:000085">
    <property type="entry name" value="Dihydroflavonol reductase"/>
    <property type="match status" value="1"/>
</dbReference>
<evidence type="ECO:0000256" key="4">
    <source>
        <dbReference type="ARBA" id="ARBA00023241"/>
    </source>
</evidence>
<evidence type="ECO:0000313" key="16">
    <source>
        <dbReference type="Proteomes" id="UP000030748"/>
    </source>
</evidence>
<dbReference type="GO" id="GO:0009813">
    <property type="term" value="P:flavonoid biosynthetic process"/>
    <property type="evidence" value="ECO:0007669"/>
    <property type="project" value="UniProtKB-KW"/>
</dbReference>
<dbReference type="PANTHER" id="PTHR10366">
    <property type="entry name" value="NAD DEPENDENT EPIMERASE/DEHYDRATASE"/>
    <property type="match status" value="1"/>
</dbReference>
<protein>
    <recommendedName>
        <fullName evidence="9">Dihydroflavonol 4-reductase</fullName>
        <ecNumber evidence="8">1.1.1.219</ecNumber>
        <ecNumber evidence="7">1.1.1.234</ecNumber>
    </recommendedName>
    <alternativeName>
        <fullName evidence="11">Dihydrokaempferol 4-reductase</fullName>
    </alternativeName>
    <alternativeName>
        <fullName evidence="10">Flavanone 4-reductase</fullName>
    </alternativeName>
</protein>
<keyword evidence="4" id="KW-0284">Flavonoid biosynthesis</keyword>
<dbReference type="Pfam" id="PF01370">
    <property type="entry name" value="Epimerase"/>
    <property type="match status" value="1"/>
</dbReference>
<evidence type="ECO:0000313" key="15">
    <source>
        <dbReference type="EMBL" id="EYU42999.1"/>
    </source>
</evidence>
<dbReference type="InterPro" id="IPR001509">
    <property type="entry name" value="Epimerase_deHydtase"/>
</dbReference>
<dbReference type="InterPro" id="IPR036291">
    <property type="entry name" value="NAD(P)-bd_dom_sf"/>
</dbReference>
<dbReference type="AlphaFoldDB" id="A0A022RSG8"/>
<keyword evidence="16" id="KW-1185">Reference proteome</keyword>
<dbReference type="eggNOG" id="KOG1502">
    <property type="taxonomic scope" value="Eukaryota"/>
</dbReference>
<organism evidence="15 16">
    <name type="scientific">Erythranthe guttata</name>
    <name type="common">Yellow monkey flower</name>
    <name type="synonym">Mimulus guttatus</name>
    <dbReference type="NCBI Taxonomy" id="4155"/>
    <lineage>
        <taxon>Eukaryota</taxon>
        <taxon>Viridiplantae</taxon>
        <taxon>Streptophyta</taxon>
        <taxon>Embryophyta</taxon>
        <taxon>Tracheophyta</taxon>
        <taxon>Spermatophyta</taxon>
        <taxon>Magnoliopsida</taxon>
        <taxon>eudicotyledons</taxon>
        <taxon>Gunneridae</taxon>
        <taxon>Pentapetalae</taxon>
        <taxon>asterids</taxon>
        <taxon>lamiids</taxon>
        <taxon>Lamiales</taxon>
        <taxon>Phrymaceae</taxon>
        <taxon>Erythranthe</taxon>
    </lineage>
</organism>
<name>A0A022RSG8_ERYGU</name>
<evidence type="ECO:0000256" key="1">
    <source>
        <dbReference type="ARBA" id="ARBA00004935"/>
    </source>
</evidence>
<gene>
    <name evidence="15" type="ORF">MIMGU_mgv1a009774mg</name>
</gene>
<dbReference type="EC" id="1.1.1.219" evidence="8"/>
<dbReference type="InterPro" id="IPR050425">
    <property type="entry name" value="NAD(P)_dehydrat-like"/>
</dbReference>
<comment type="catalytic activity">
    <reaction evidence="13">
        <text>a (2R,3S,4S)-leucoanthocyanidin + NADP(+) = a (2R,3R)-dihydroflavonol + NADPH + H(+)</text>
        <dbReference type="Rhea" id="RHEA:54444"/>
        <dbReference type="ChEBI" id="CHEBI:15378"/>
        <dbReference type="ChEBI" id="CHEBI:57783"/>
        <dbReference type="ChEBI" id="CHEBI:58349"/>
        <dbReference type="ChEBI" id="CHEBI:138176"/>
        <dbReference type="ChEBI" id="CHEBI:138188"/>
        <dbReference type="EC" id="1.1.1.219"/>
    </reaction>
</comment>
<evidence type="ECO:0000256" key="10">
    <source>
        <dbReference type="ARBA" id="ARBA00042087"/>
    </source>
</evidence>
<dbReference type="CDD" id="cd08958">
    <property type="entry name" value="FR_SDR_e"/>
    <property type="match status" value="1"/>
</dbReference>
<evidence type="ECO:0000256" key="2">
    <source>
        <dbReference type="ARBA" id="ARBA00022857"/>
    </source>
</evidence>
<evidence type="ECO:0000256" key="8">
    <source>
        <dbReference type="ARBA" id="ARBA00039057"/>
    </source>
</evidence>
<dbReference type="GO" id="GO:0047890">
    <property type="term" value="F:flavanone 4-reductase activity"/>
    <property type="evidence" value="ECO:0007669"/>
    <property type="project" value="UniProtKB-EC"/>
</dbReference>
<evidence type="ECO:0000256" key="9">
    <source>
        <dbReference type="ARBA" id="ARBA00039963"/>
    </source>
</evidence>
<dbReference type="SUPFAM" id="SSF51735">
    <property type="entry name" value="NAD(P)-binding Rossmann-fold domains"/>
    <property type="match status" value="1"/>
</dbReference>
<evidence type="ECO:0000256" key="6">
    <source>
        <dbReference type="ARBA" id="ARBA00037100"/>
    </source>
</evidence>
<comment type="function">
    <text evidence="6">Bifunctional enzyme involved in flavonoid metabolism.</text>
</comment>
<comment type="catalytic activity">
    <reaction evidence="12">
        <text>(2S)-flavan-4-ol + NADP(+) = (2S)-flavanone + NADPH + H(+)</text>
        <dbReference type="Rhea" id="RHEA:11228"/>
        <dbReference type="ChEBI" id="CHEBI:15378"/>
        <dbReference type="ChEBI" id="CHEBI:15605"/>
        <dbReference type="ChEBI" id="CHEBI:15606"/>
        <dbReference type="ChEBI" id="CHEBI:57783"/>
        <dbReference type="ChEBI" id="CHEBI:58349"/>
        <dbReference type="EC" id="1.1.1.234"/>
    </reaction>
</comment>
<dbReference type="Gene3D" id="3.40.50.720">
    <property type="entry name" value="NAD(P)-binding Rossmann-like Domain"/>
    <property type="match status" value="1"/>
</dbReference>
<dbReference type="Proteomes" id="UP000030748">
    <property type="component" value="Unassembled WGS sequence"/>
</dbReference>
<comment type="similarity">
    <text evidence="5">Belongs to the NAD(P)-dependent epimerase/dehydratase family. Dihydroflavonol-4-reductase subfamily.</text>
</comment>
<evidence type="ECO:0000256" key="12">
    <source>
        <dbReference type="ARBA" id="ARBA00048870"/>
    </source>
</evidence>
<dbReference type="PhylomeDB" id="A0A022RSG8"/>
<feature type="domain" description="NAD-dependent epimerase/dehydratase" evidence="14">
    <location>
        <begin position="5"/>
        <end position="253"/>
    </location>
</feature>
<dbReference type="EC" id="1.1.1.234" evidence="7"/>
<reference evidence="15 16" key="1">
    <citation type="journal article" date="2013" name="Proc. Natl. Acad. Sci. U.S.A.">
        <title>Fine-scale variation in meiotic recombination in Mimulus inferred from population shotgun sequencing.</title>
        <authorList>
            <person name="Hellsten U."/>
            <person name="Wright K.M."/>
            <person name="Jenkins J."/>
            <person name="Shu S."/>
            <person name="Yuan Y."/>
            <person name="Wessler S.R."/>
            <person name="Schmutz J."/>
            <person name="Willis J.H."/>
            <person name="Rokhsar D.S."/>
        </authorList>
    </citation>
    <scope>NUCLEOTIDE SEQUENCE [LARGE SCALE GENOMIC DNA]</scope>
    <source>
        <strain evidence="16">cv. DUN x IM62</strain>
    </source>
</reference>
<dbReference type="GO" id="GO:0016616">
    <property type="term" value="F:oxidoreductase activity, acting on the CH-OH group of donors, NAD or NADP as acceptor"/>
    <property type="evidence" value="ECO:0000318"/>
    <property type="project" value="GO_Central"/>
</dbReference>
<dbReference type="GO" id="GO:0045552">
    <property type="term" value="F:dihydroflavanol 4-reductase activity"/>
    <property type="evidence" value="ECO:0007669"/>
    <property type="project" value="UniProtKB-EC"/>
</dbReference>
<dbReference type="EMBL" id="KI630271">
    <property type="protein sequence ID" value="EYU42999.1"/>
    <property type="molecule type" value="Genomic_DNA"/>
</dbReference>
<comment type="pathway">
    <text evidence="1">Pigment biosynthesis; anthocyanin biosynthesis.</text>
</comment>
<evidence type="ECO:0000256" key="7">
    <source>
        <dbReference type="ARBA" id="ARBA00039055"/>
    </source>
</evidence>
<proteinExistence type="inferred from homology"/>
<dbReference type="PANTHER" id="PTHR10366:SF852">
    <property type="entry name" value="CINNAMOYL-COA REDUCTASE CAD2"/>
    <property type="match status" value="1"/>
</dbReference>
<keyword evidence="3" id="KW-0560">Oxidoreductase</keyword>